<feature type="region of interest" description="Disordered" evidence="1">
    <location>
        <begin position="1"/>
        <end position="25"/>
    </location>
</feature>
<dbReference type="PANTHER" id="PTHR45947:SF3">
    <property type="entry name" value="SULFOQUINOVOSYL TRANSFERASE SQD2"/>
    <property type="match status" value="1"/>
</dbReference>
<protein>
    <submittedName>
        <fullName evidence="2">Uncharacterized protein</fullName>
    </submittedName>
</protein>
<dbReference type="CDD" id="cd03801">
    <property type="entry name" value="GT4_PimA-like"/>
    <property type="match status" value="1"/>
</dbReference>
<dbReference type="GO" id="GO:0016757">
    <property type="term" value="F:glycosyltransferase activity"/>
    <property type="evidence" value="ECO:0007669"/>
    <property type="project" value="TreeGrafter"/>
</dbReference>
<dbReference type="InterPro" id="IPR050194">
    <property type="entry name" value="Glycosyltransferase_grp1"/>
</dbReference>
<dbReference type="Pfam" id="PF13692">
    <property type="entry name" value="Glyco_trans_1_4"/>
    <property type="match status" value="1"/>
</dbReference>
<evidence type="ECO:0000313" key="3">
    <source>
        <dbReference type="Proteomes" id="UP000030826"/>
    </source>
</evidence>
<dbReference type="Gene3D" id="3.40.50.2000">
    <property type="entry name" value="Glycogen Phosphorylase B"/>
    <property type="match status" value="2"/>
</dbReference>
<dbReference type="STRING" id="370622.LA66_13530"/>
<dbReference type="Proteomes" id="UP000030826">
    <property type="component" value="Unassembled WGS sequence"/>
</dbReference>
<dbReference type="AlphaFoldDB" id="A0A0B1Q262"/>
<name>A0A0B1Q262_9HYPH</name>
<comment type="caution">
    <text evidence="2">The sequence shown here is derived from an EMBL/GenBank/DDBJ whole genome shotgun (WGS) entry which is preliminary data.</text>
</comment>
<dbReference type="PANTHER" id="PTHR45947">
    <property type="entry name" value="SULFOQUINOVOSYL TRANSFERASE SQD2"/>
    <property type="match status" value="1"/>
</dbReference>
<dbReference type="SUPFAM" id="SSF53756">
    <property type="entry name" value="UDP-Glycosyltransferase/glycogen phosphorylase"/>
    <property type="match status" value="1"/>
</dbReference>
<evidence type="ECO:0000313" key="2">
    <source>
        <dbReference type="EMBL" id="KHJ54459.1"/>
    </source>
</evidence>
<dbReference type="EMBL" id="JRFJ01000003">
    <property type="protein sequence ID" value="KHJ54459.1"/>
    <property type="molecule type" value="Genomic_DNA"/>
</dbReference>
<sequence>MRLSASRNGPVAFHAPMKAPDHPVPSGDRTMARLWLRALELAGASPVLATRFSSRDGVGADDLQDEILAGAEREVQRLVAGPAPAAWFTYHNYYKAPDLIGPRVAAHFGIPYLVAEGSSAGKRASGRYARFSALADAANRAADLHLLLNGRDRAGLEAVGARDILALPPFIDTAQWPCRAGWRIETPVRLASVAMMRAGDKLASYALLADALRHAPDGWRLEIAGDGPGRAQVEALFLPFGDRVTFLGEVDAAMLGALYRQSDLIVWPGVNEAFGMAYLEAAASGCPSLAMAYGGVGEVVAEGVSGHLVAAGDTAAYAQTLVHLLSDPARLSALGRGAADLARRRHDIESAALSVSGRLQRLAAHGSRSCVS</sequence>
<dbReference type="OrthoDB" id="5443996at2"/>
<gene>
    <name evidence="2" type="ORF">LA66_13530</name>
</gene>
<evidence type="ECO:0000256" key="1">
    <source>
        <dbReference type="SAM" id="MobiDB-lite"/>
    </source>
</evidence>
<proteinExistence type="predicted"/>
<accession>A0A0B1Q262</accession>
<reference evidence="2 3" key="1">
    <citation type="submission" date="2014-09" db="EMBL/GenBank/DDBJ databases">
        <title>Isolation and characterization of Aurantimonas altamirensis ON-56566 from clinical sample following a dog bite.</title>
        <authorList>
            <person name="Eshaghi A."/>
            <person name="Li A."/>
            <person name="Shahinas D."/>
            <person name="Bahn P."/>
            <person name="Kus J.V."/>
            <person name="Patel S.N."/>
        </authorList>
    </citation>
    <scope>NUCLEOTIDE SEQUENCE [LARGE SCALE GENOMIC DNA]</scope>
    <source>
        <strain evidence="2 3">ON-56566</strain>
    </source>
</reference>
<organism evidence="2 3">
    <name type="scientific">Aureimonas altamirensis</name>
    <dbReference type="NCBI Taxonomy" id="370622"/>
    <lineage>
        <taxon>Bacteria</taxon>
        <taxon>Pseudomonadati</taxon>
        <taxon>Pseudomonadota</taxon>
        <taxon>Alphaproteobacteria</taxon>
        <taxon>Hyphomicrobiales</taxon>
        <taxon>Aurantimonadaceae</taxon>
        <taxon>Aureimonas</taxon>
    </lineage>
</organism>